<evidence type="ECO:0000313" key="4">
    <source>
        <dbReference type="Proteomes" id="UP001387293"/>
    </source>
</evidence>
<dbReference type="Pfam" id="PF13761">
    <property type="entry name" value="DUF4166"/>
    <property type="match status" value="1"/>
</dbReference>
<dbReference type="Proteomes" id="UP001387293">
    <property type="component" value="Unassembled WGS sequence"/>
</dbReference>
<gene>
    <name evidence="3" type="ORF">O7A60_25745</name>
</gene>
<protein>
    <submittedName>
        <fullName evidence="3">DUF4166 domain-containing protein</fullName>
    </submittedName>
</protein>
<evidence type="ECO:0000259" key="2">
    <source>
        <dbReference type="Pfam" id="PF13761"/>
    </source>
</evidence>
<evidence type="ECO:0000313" key="3">
    <source>
        <dbReference type="EMBL" id="MEI9412137.1"/>
    </source>
</evidence>
<feature type="region of interest" description="Disordered" evidence="1">
    <location>
        <begin position="65"/>
        <end position="84"/>
    </location>
</feature>
<feature type="domain" description="DUF4166" evidence="2">
    <location>
        <begin position="10"/>
        <end position="61"/>
    </location>
</feature>
<dbReference type="InterPro" id="IPR025311">
    <property type="entry name" value="DUF4166"/>
</dbReference>
<comment type="caution">
    <text evidence="3">The sequence shown here is derived from an EMBL/GenBank/DDBJ whole genome shotgun (WGS) entry which is preliminary data.</text>
</comment>
<name>A0ABU8L2D5_9HYPH</name>
<reference evidence="3 4" key="1">
    <citation type="submission" date="2022-12" db="EMBL/GenBank/DDBJ databases">
        <authorList>
            <person name="Muema E."/>
        </authorList>
    </citation>
    <scope>NUCLEOTIDE SEQUENCE [LARGE SCALE GENOMIC DNA]</scope>
    <source>
        <strain evidence="4">1326</strain>
    </source>
</reference>
<evidence type="ECO:0000256" key="1">
    <source>
        <dbReference type="SAM" id="MobiDB-lite"/>
    </source>
</evidence>
<dbReference type="EMBL" id="JAPYKS010000023">
    <property type="protein sequence ID" value="MEI9412137.1"/>
    <property type="molecule type" value="Genomic_DNA"/>
</dbReference>
<sequence length="84" mass="9473">MSEGDKLKLILRRWSILGLPSPMWLCPRSTSFETVEDGKFRFHVEISHPLTGLIVRYRGWLKPVGSQGSSEIVSPPVLPSSRQP</sequence>
<keyword evidence="4" id="KW-1185">Reference proteome</keyword>
<dbReference type="RefSeq" id="WP_337108570.1">
    <property type="nucleotide sequence ID" value="NZ_JAPYKS010000023.1"/>
</dbReference>
<proteinExistence type="predicted"/>
<accession>A0ABU8L2D5</accession>
<organism evidence="3 4">
    <name type="scientific">Mesorhizobium salmacidum</name>
    <dbReference type="NCBI Taxonomy" id="3015171"/>
    <lineage>
        <taxon>Bacteria</taxon>
        <taxon>Pseudomonadati</taxon>
        <taxon>Pseudomonadota</taxon>
        <taxon>Alphaproteobacteria</taxon>
        <taxon>Hyphomicrobiales</taxon>
        <taxon>Phyllobacteriaceae</taxon>
        <taxon>Mesorhizobium</taxon>
    </lineage>
</organism>